<proteinExistence type="predicted"/>
<feature type="region of interest" description="Disordered" evidence="1">
    <location>
        <begin position="203"/>
        <end position="260"/>
    </location>
</feature>
<dbReference type="EMBL" id="JXTI01000229">
    <property type="protein sequence ID" value="KWX11245.1"/>
    <property type="molecule type" value="Genomic_DNA"/>
</dbReference>
<evidence type="ECO:0000256" key="1">
    <source>
        <dbReference type="SAM" id="MobiDB-lite"/>
    </source>
</evidence>
<comment type="caution">
    <text evidence="2">The sequence shown here is derived from an EMBL/GenBank/DDBJ whole genome shotgun (WGS) entry which is preliminary data.</text>
</comment>
<protein>
    <submittedName>
        <fullName evidence="2">Uncharacterized protein</fullName>
    </submittedName>
</protein>
<accession>A0A132NMD2</accession>
<organism evidence="2 3">
    <name type="scientific">Giardia duodenalis assemblage B</name>
    <dbReference type="NCBI Taxonomy" id="1394984"/>
    <lineage>
        <taxon>Eukaryota</taxon>
        <taxon>Metamonada</taxon>
        <taxon>Diplomonadida</taxon>
        <taxon>Hexamitidae</taxon>
        <taxon>Giardiinae</taxon>
        <taxon>Giardia</taxon>
    </lineage>
</organism>
<feature type="compositionally biased region" description="Basic and acidic residues" evidence="1">
    <location>
        <begin position="30"/>
        <end position="44"/>
    </location>
</feature>
<reference evidence="2 3" key="1">
    <citation type="journal article" date="2015" name="Mol. Biochem. Parasitol.">
        <title>Identification of polymorphic genes for use in assemblage B genotyping assays through comparative genomics of multiple assemblage B Giardia duodenalis isolates.</title>
        <authorList>
            <person name="Wielinga C."/>
            <person name="Thompson R.C."/>
            <person name="Monis P."/>
            <person name="Ryan U."/>
        </authorList>
    </citation>
    <scope>NUCLEOTIDE SEQUENCE [LARGE SCALE GENOMIC DNA]</scope>
    <source>
        <strain evidence="2 3">BAH15c1</strain>
    </source>
</reference>
<sequence length="260" mass="30799">MSRTPNIEHASSSDGYNVRRPEEVTGPGERSQRRYDDIRDERDPPGFLASFNPMASFQRMMDHMNDFFGSTRSIFGNMDKMFEDARHDPEGTHYVSSTSMCMLPGGVKEVKQRIVSNGKDVETHTRAIGDKYISNKRERDIRTGREDVSRDLYDIKEHEVDSFTRDFDDRMSKMPMRELFDRSRPNALFGGWDGYDRAHDTHRALQDRSSDRHDNRYSTRYDDRYSDRSRDQRQDDYYRDDDRYGSDRYTGRHSSNSRRY</sequence>
<dbReference type="Proteomes" id="UP000070089">
    <property type="component" value="Unassembled WGS sequence"/>
</dbReference>
<dbReference type="AlphaFoldDB" id="A0A132NMD2"/>
<name>A0A132NMD2_GIAIN</name>
<gene>
    <name evidence="2" type="ORF">QR46_4797</name>
</gene>
<dbReference type="OrthoDB" id="10254201at2759"/>
<evidence type="ECO:0000313" key="3">
    <source>
        <dbReference type="Proteomes" id="UP000070089"/>
    </source>
</evidence>
<feature type="compositionally biased region" description="Basic and acidic residues" evidence="1">
    <location>
        <begin position="203"/>
        <end position="250"/>
    </location>
</feature>
<dbReference type="VEuPathDB" id="GiardiaDB:QR46_4797"/>
<feature type="region of interest" description="Disordered" evidence="1">
    <location>
        <begin position="1"/>
        <end position="46"/>
    </location>
</feature>
<feature type="compositionally biased region" description="Polar residues" evidence="1">
    <location>
        <begin position="1"/>
        <end position="15"/>
    </location>
</feature>
<evidence type="ECO:0000313" key="2">
    <source>
        <dbReference type="EMBL" id="KWX11245.1"/>
    </source>
</evidence>